<dbReference type="GO" id="GO:0003735">
    <property type="term" value="F:structural constituent of ribosome"/>
    <property type="evidence" value="ECO:0007669"/>
    <property type="project" value="InterPro"/>
</dbReference>
<dbReference type="Pfam" id="PF00573">
    <property type="entry name" value="Ribosomal_L4"/>
    <property type="match status" value="1"/>
</dbReference>
<reference evidence="8" key="1">
    <citation type="submission" date="2019-03" db="EMBL/GenBank/DDBJ databases">
        <title>Lake Tanganyika Metagenome-Assembled Genomes (MAGs).</title>
        <authorList>
            <person name="Tran P."/>
        </authorList>
    </citation>
    <scope>NUCLEOTIDE SEQUENCE</scope>
    <source>
        <strain evidence="8">M_DeepCast_50m_m2_156</strain>
    </source>
</reference>
<evidence type="ECO:0000256" key="4">
    <source>
        <dbReference type="ARBA" id="ARBA00022980"/>
    </source>
</evidence>
<dbReference type="GO" id="GO:1990904">
    <property type="term" value="C:ribonucleoprotein complex"/>
    <property type="evidence" value="ECO:0007669"/>
    <property type="project" value="UniProtKB-KW"/>
</dbReference>
<protein>
    <recommendedName>
        <fullName evidence="6 7">50S ribosomal protein L4</fullName>
    </recommendedName>
</protein>
<evidence type="ECO:0000256" key="7">
    <source>
        <dbReference type="NCBIfam" id="TIGR03672"/>
    </source>
</evidence>
<evidence type="ECO:0000256" key="2">
    <source>
        <dbReference type="ARBA" id="ARBA00022730"/>
    </source>
</evidence>
<comment type="caution">
    <text evidence="8">The sequence shown here is derived from an EMBL/GenBank/DDBJ whole genome shotgun (WGS) entry which is preliminary data.</text>
</comment>
<evidence type="ECO:0000313" key="8">
    <source>
        <dbReference type="EMBL" id="MBM3281837.1"/>
    </source>
</evidence>
<proteinExistence type="inferred from homology"/>
<dbReference type="GO" id="GO:0005840">
    <property type="term" value="C:ribosome"/>
    <property type="evidence" value="ECO:0007669"/>
    <property type="project" value="UniProtKB-KW"/>
</dbReference>
<keyword evidence="3" id="KW-0694">RNA-binding</keyword>
<dbReference type="InterPro" id="IPR023574">
    <property type="entry name" value="Ribosomal_uL4_dom_sf"/>
</dbReference>
<dbReference type="GO" id="GO:0006412">
    <property type="term" value="P:translation"/>
    <property type="evidence" value="ECO:0007669"/>
    <property type="project" value="InterPro"/>
</dbReference>
<comment type="similarity">
    <text evidence="1">Belongs to the universal ribosomal protein uL4 family.</text>
</comment>
<evidence type="ECO:0000256" key="5">
    <source>
        <dbReference type="ARBA" id="ARBA00023274"/>
    </source>
</evidence>
<organism evidence="8 9">
    <name type="scientific">Candidatus Iainarchaeum sp</name>
    <dbReference type="NCBI Taxonomy" id="3101447"/>
    <lineage>
        <taxon>Archaea</taxon>
        <taxon>Candidatus Iainarchaeota</taxon>
        <taxon>Candidatus Iainarchaeia</taxon>
        <taxon>Candidatus Iainarchaeales</taxon>
        <taxon>Candidatus Iainarchaeaceae</taxon>
        <taxon>Candidatus Iainarchaeum</taxon>
    </lineage>
</organism>
<sequence>MPAVFSREGSKVKEIQLPTIFSTTYDPALIKRAVLAVQSTRIQPFGNKRGSGRNNTAEYIGVRGKPTPHKTINVGHARLPRLRNRRAILYGKVAAVPQAVGGPRPHPPKVETVTEERINVKERRKAIASAIAASMNVKLVKERGHHFDEKMFPLIVDSSFENAAKTNEIVKALSALHVNKDVEMAKDSKRTRAGKNKNRGKRFKTKKSILIVTDGTKPVYRAGRNLPGVEVVQVQSLNAEHLAPGTLAGRLTIWTENAVHALAKKGGH</sequence>
<dbReference type="InterPro" id="IPR019970">
    <property type="entry name" value="Ribosomall_uL4-arc"/>
</dbReference>
<keyword evidence="4 8" id="KW-0689">Ribosomal protein</keyword>
<dbReference type="InterPro" id="IPR002136">
    <property type="entry name" value="Ribosomal_uL4"/>
</dbReference>
<dbReference type="PANTHER" id="PTHR19431">
    <property type="entry name" value="60S RIBOSOMAL PROTEIN L4"/>
    <property type="match status" value="1"/>
</dbReference>
<accession>A0A8T4C6A6</accession>
<dbReference type="InterPro" id="IPR045240">
    <property type="entry name" value="Ribosomal_uL4_euk/arch"/>
</dbReference>
<name>A0A8T4C6A6_9ARCH</name>
<evidence type="ECO:0000256" key="3">
    <source>
        <dbReference type="ARBA" id="ARBA00022884"/>
    </source>
</evidence>
<evidence type="ECO:0000256" key="1">
    <source>
        <dbReference type="ARBA" id="ARBA00010528"/>
    </source>
</evidence>
<dbReference type="EMBL" id="VGJJ01000002">
    <property type="protein sequence ID" value="MBM3281837.1"/>
    <property type="molecule type" value="Genomic_DNA"/>
</dbReference>
<dbReference type="GO" id="GO:0019843">
    <property type="term" value="F:rRNA binding"/>
    <property type="evidence" value="ECO:0007669"/>
    <property type="project" value="UniProtKB-KW"/>
</dbReference>
<dbReference type="AlphaFoldDB" id="A0A8T4C6A6"/>
<evidence type="ECO:0000256" key="6">
    <source>
        <dbReference type="ARBA" id="ARBA00035462"/>
    </source>
</evidence>
<dbReference type="NCBIfam" id="TIGR03672">
    <property type="entry name" value="rpl4p_arch"/>
    <property type="match status" value="1"/>
</dbReference>
<gene>
    <name evidence="8" type="ORF">FJY86_00660</name>
</gene>
<evidence type="ECO:0000313" key="9">
    <source>
        <dbReference type="Proteomes" id="UP000774699"/>
    </source>
</evidence>
<dbReference type="SUPFAM" id="SSF52166">
    <property type="entry name" value="Ribosomal protein L4"/>
    <property type="match status" value="1"/>
</dbReference>
<keyword evidence="2" id="KW-0699">rRNA-binding</keyword>
<keyword evidence="5" id="KW-0687">Ribonucleoprotein</keyword>
<dbReference type="Gene3D" id="3.40.1370.10">
    <property type="match status" value="1"/>
</dbReference>
<dbReference type="Proteomes" id="UP000774699">
    <property type="component" value="Unassembled WGS sequence"/>
</dbReference>